<dbReference type="PANTHER" id="PTHR12323:SF0">
    <property type="entry name" value="CALCIUM HOMEOSTASIS ENDOPLASMIC RETICULUM PROTEIN"/>
    <property type="match status" value="1"/>
</dbReference>
<dbReference type="Pfam" id="PF25127">
    <property type="entry name" value="DUF7819"/>
    <property type="match status" value="1"/>
</dbReference>
<evidence type="ECO:0000259" key="2">
    <source>
        <dbReference type="PROSITE" id="PS50128"/>
    </source>
</evidence>
<dbReference type="Pfam" id="PF01805">
    <property type="entry name" value="Surp"/>
    <property type="match status" value="1"/>
</dbReference>
<feature type="region of interest" description="Disordered" evidence="1">
    <location>
        <begin position="342"/>
        <end position="399"/>
    </location>
</feature>
<proteinExistence type="predicted"/>
<dbReference type="GO" id="GO:0003723">
    <property type="term" value="F:RNA binding"/>
    <property type="evidence" value="ECO:0007669"/>
    <property type="project" value="InterPro"/>
</dbReference>
<dbReference type="EMBL" id="BDGG01000004">
    <property type="protein sequence ID" value="GAU98061.1"/>
    <property type="molecule type" value="Genomic_DNA"/>
</dbReference>
<organism evidence="3 4">
    <name type="scientific">Ramazzottius varieornatus</name>
    <name type="common">Water bear</name>
    <name type="synonym">Tardigrade</name>
    <dbReference type="NCBI Taxonomy" id="947166"/>
    <lineage>
        <taxon>Eukaryota</taxon>
        <taxon>Metazoa</taxon>
        <taxon>Ecdysozoa</taxon>
        <taxon>Tardigrada</taxon>
        <taxon>Eutardigrada</taxon>
        <taxon>Parachela</taxon>
        <taxon>Hypsibioidea</taxon>
        <taxon>Ramazzottiidae</taxon>
        <taxon>Ramazzottius</taxon>
    </lineage>
</organism>
<protein>
    <recommendedName>
        <fullName evidence="2">SURP motif domain-containing protein</fullName>
    </recommendedName>
</protein>
<evidence type="ECO:0000256" key="1">
    <source>
        <dbReference type="SAM" id="MobiDB-lite"/>
    </source>
</evidence>
<dbReference type="Gene3D" id="1.10.10.790">
    <property type="entry name" value="Surp module"/>
    <property type="match status" value="1"/>
</dbReference>
<gene>
    <name evidence="3" type="primary">RvY_09259-1</name>
    <name evidence="3" type="synonym">RvY_09259.1</name>
    <name evidence="3" type="ORF">RvY_09259</name>
</gene>
<keyword evidence="4" id="KW-1185">Reference proteome</keyword>
<feature type="compositionally biased region" description="Polar residues" evidence="1">
    <location>
        <begin position="117"/>
        <end position="127"/>
    </location>
</feature>
<dbReference type="STRING" id="947166.A0A1D1V8N6"/>
<feature type="domain" description="SURP motif" evidence="2">
    <location>
        <begin position="16"/>
        <end position="58"/>
    </location>
</feature>
<feature type="region of interest" description="Disordered" evidence="1">
    <location>
        <begin position="159"/>
        <end position="228"/>
    </location>
</feature>
<dbReference type="SMART" id="SM00648">
    <property type="entry name" value="SWAP"/>
    <property type="match status" value="1"/>
</dbReference>
<dbReference type="SUPFAM" id="SSF109905">
    <property type="entry name" value="Surp module (SWAP domain)"/>
    <property type="match status" value="1"/>
</dbReference>
<dbReference type="PROSITE" id="PS50128">
    <property type="entry name" value="SURP"/>
    <property type="match status" value="1"/>
</dbReference>
<reference evidence="3 4" key="1">
    <citation type="journal article" date="2016" name="Nat. Commun.">
        <title>Extremotolerant tardigrade genome and improved radiotolerance of human cultured cells by tardigrade-unique protein.</title>
        <authorList>
            <person name="Hashimoto T."/>
            <person name="Horikawa D.D."/>
            <person name="Saito Y."/>
            <person name="Kuwahara H."/>
            <person name="Kozuka-Hata H."/>
            <person name="Shin-I T."/>
            <person name="Minakuchi Y."/>
            <person name="Ohishi K."/>
            <person name="Motoyama A."/>
            <person name="Aizu T."/>
            <person name="Enomoto A."/>
            <person name="Kondo K."/>
            <person name="Tanaka S."/>
            <person name="Hara Y."/>
            <person name="Koshikawa S."/>
            <person name="Sagara H."/>
            <person name="Miura T."/>
            <person name="Yokobori S."/>
            <person name="Miyagawa K."/>
            <person name="Suzuki Y."/>
            <person name="Kubo T."/>
            <person name="Oyama M."/>
            <person name="Kohara Y."/>
            <person name="Fujiyama A."/>
            <person name="Arakawa K."/>
            <person name="Katayama T."/>
            <person name="Toyoda A."/>
            <person name="Kunieda T."/>
        </authorList>
    </citation>
    <scope>NUCLEOTIDE SEQUENCE [LARGE SCALE GENOMIC DNA]</scope>
    <source>
        <strain evidence="3 4">YOKOZUNA-1</strain>
    </source>
</reference>
<evidence type="ECO:0000313" key="4">
    <source>
        <dbReference type="Proteomes" id="UP000186922"/>
    </source>
</evidence>
<dbReference type="AlphaFoldDB" id="A0A1D1V8N6"/>
<dbReference type="GO" id="GO:0006874">
    <property type="term" value="P:intracellular calcium ion homeostasis"/>
    <property type="evidence" value="ECO:0007669"/>
    <property type="project" value="TreeGrafter"/>
</dbReference>
<evidence type="ECO:0000313" key="3">
    <source>
        <dbReference type="EMBL" id="GAU98061.1"/>
    </source>
</evidence>
<dbReference type="PANTHER" id="PTHR12323">
    <property type="entry name" value="SR-RELATED CTD ASSOCIATED FACTOR 6"/>
    <property type="match status" value="1"/>
</dbReference>
<comment type="caution">
    <text evidence="3">The sequence shown here is derived from an EMBL/GenBank/DDBJ whole genome shotgun (WGS) entry which is preliminary data.</text>
</comment>
<sequence>MDAENLPPSDPELRKIIETLAQYVGKNGTQFEEMVRTREANNPQFSFLRGGDFYKYYANCVAAEQKKLPGRPPLTPSTPVSTPNNLTPASSSRFSQAPPAAAVPPTTHGLAQGPSMPGTTSFGNTTEPPAAVIPQLPAFSGLPPHIQHQIQQQMALRFGSPPPLWQSSGTTDASRLPQAMGDQTFPPQNQQGLNFPPPSIRPRFNQPPGQSPHMFGPPPSYQGGMGAFPPPGLVRPGFVLPAVPPPFQAPHEMPASEAQRPESRPWYELPAGLMLSLVRTEDFNYRSLDPKALAIPPPQPITERILRAVEAFYAPPNPSQPRSAEGWEKLGLYDFYKAKDAAKKKIGRGEKVRQYRPGQSRSPSPESDYSRSRSRSRGRTDSRSRSRSMSPKRRRRSRS</sequence>
<dbReference type="GO" id="GO:0006396">
    <property type="term" value="P:RNA processing"/>
    <property type="evidence" value="ECO:0007669"/>
    <property type="project" value="InterPro"/>
</dbReference>
<dbReference type="OrthoDB" id="21470at2759"/>
<dbReference type="InterPro" id="IPR056721">
    <property type="entry name" value="DUF7819"/>
</dbReference>
<dbReference type="InterPro" id="IPR035967">
    <property type="entry name" value="SWAP/Surp_sf"/>
</dbReference>
<accession>A0A1D1V8N6</accession>
<dbReference type="GO" id="GO:0048471">
    <property type="term" value="C:perinuclear region of cytoplasm"/>
    <property type="evidence" value="ECO:0007669"/>
    <property type="project" value="TreeGrafter"/>
</dbReference>
<name>A0A1D1V8N6_RAMVA</name>
<feature type="region of interest" description="Disordered" evidence="1">
    <location>
        <begin position="67"/>
        <end position="138"/>
    </location>
</feature>
<feature type="compositionally biased region" description="Basic residues" evidence="1">
    <location>
        <begin position="390"/>
        <end position="399"/>
    </location>
</feature>
<dbReference type="Proteomes" id="UP000186922">
    <property type="component" value="Unassembled WGS sequence"/>
</dbReference>
<feature type="compositionally biased region" description="Low complexity" evidence="1">
    <location>
        <begin position="77"/>
        <end position="88"/>
    </location>
</feature>
<dbReference type="InterPro" id="IPR000061">
    <property type="entry name" value="Surp"/>
</dbReference>
<feature type="compositionally biased region" description="Basic and acidic residues" evidence="1">
    <location>
        <begin position="342"/>
        <end position="353"/>
    </location>
</feature>